<reference evidence="8" key="1">
    <citation type="submission" date="2021-01" db="EMBL/GenBank/DDBJ databases">
        <title>Whole genome shotgun sequence of Actinoplanes rishiriensis NBRC 108556.</title>
        <authorList>
            <person name="Komaki H."/>
            <person name="Tamura T."/>
        </authorList>
    </citation>
    <scope>NUCLEOTIDE SEQUENCE</scope>
    <source>
        <strain evidence="8">NBRC 108556</strain>
    </source>
</reference>
<evidence type="ECO:0000313" key="8">
    <source>
        <dbReference type="EMBL" id="GIE99640.1"/>
    </source>
</evidence>
<dbReference type="GO" id="GO:0004252">
    <property type="term" value="F:serine-type endopeptidase activity"/>
    <property type="evidence" value="ECO:0007669"/>
    <property type="project" value="InterPro"/>
</dbReference>
<feature type="domain" description="Peptidase S1" evidence="7">
    <location>
        <begin position="88"/>
        <end position="274"/>
    </location>
</feature>
<dbReference type="PRINTS" id="PR00839">
    <property type="entry name" value="V8PROTEASE"/>
</dbReference>
<evidence type="ECO:0000256" key="2">
    <source>
        <dbReference type="ARBA" id="ARBA00022670"/>
    </source>
</evidence>
<evidence type="ECO:0000259" key="7">
    <source>
        <dbReference type="Pfam" id="PF00089"/>
    </source>
</evidence>
<evidence type="ECO:0000256" key="1">
    <source>
        <dbReference type="ARBA" id="ARBA00008764"/>
    </source>
</evidence>
<keyword evidence="2 6" id="KW-0645">Protease</keyword>
<dbReference type="PROSITE" id="PS00134">
    <property type="entry name" value="TRYPSIN_HIS"/>
    <property type="match status" value="1"/>
</dbReference>
<dbReference type="Proteomes" id="UP000636960">
    <property type="component" value="Unassembled WGS sequence"/>
</dbReference>
<dbReference type="PANTHER" id="PTHR15462">
    <property type="entry name" value="SERINE PROTEASE"/>
    <property type="match status" value="1"/>
</dbReference>
<evidence type="ECO:0000256" key="6">
    <source>
        <dbReference type="RuleBase" id="RU004296"/>
    </source>
</evidence>
<evidence type="ECO:0000256" key="3">
    <source>
        <dbReference type="ARBA" id="ARBA00022729"/>
    </source>
</evidence>
<dbReference type="InterPro" id="IPR009003">
    <property type="entry name" value="Peptidase_S1_PA"/>
</dbReference>
<keyword evidence="4 6" id="KW-0378">Hydrolase</keyword>
<dbReference type="EMBL" id="BOMV01000076">
    <property type="protein sequence ID" value="GIE99640.1"/>
    <property type="molecule type" value="Genomic_DNA"/>
</dbReference>
<organism evidence="8 9">
    <name type="scientific">Paractinoplanes rishiriensis</name>
    <dbReference type="NCBI Taxonomy" id="1050105"/>
    <lineage>
        <taxon>Bacteria</taxon>
        <taxon>Bacillati</taxon>
        <taxon>Actinomycetota</taxon>
        <taxon>Actinomycetes</taxon>
        <taxon>Micromonosporales</taxon>
        <taxon>Micromonosporaceae</taxon>
        <taxon>Paractinoplanes</taxon>
    </lineage>
</organism>
<dbReference type="InterPro" id="IPR050966">
    <property type="entry name" value="Glutamyl_endopeptidase"/>
</dbReference>
<dbReference type="InterPro" id="IPR018114">
    <property type="entry name" value="TRYPSIN_HIS"/>
</dbReference>
<dbReference type="Pfam" id="PF00089">
    <property type="entry name" value="Trypsin"/>
    <property type="match status" value="1"/>
</dbReference>
<sequence length="295" mass="30913">MHRRWWIGAAVTALAVLTAAAPAAATGSGSGEAVLVNSAGQTITAAQVKSAQSRAAKLRAADARRNPANVAGQDIIIGNDDRTLISPTTSSPYRMIVHVESSIGGCTGFMVSHDTVLTAAHCLYNFHQGWGWGQNLIVRPGRDGGNAPYGSCTGQSWVPVGWVNNGDLPNDLGGVKLTCDIGEQTGWFNIFANDNLSQVNTAIITAGYPGDKPAGTLWRAAGTVVSHTFDMINYSNDIMGGQSGSPLYRWAAPSGCVGYCVAGIVTNHGNETVGNAGLRFNSLNIGHINYWISLP</sequence>
<dbReference type="InterPro" id="IPR043504">
    <property type="entry name" value="Peptidase_S1_PA_chymotrypsin"/>
</dbReference>
<dbReference type="GO" id="GO:0006508">
    <property type="term" value="P:proteolysis"/>
    <property type="evidence" value="ECO:0007669"/>
    <property type="project" value="UniProtKB-KW"/>
</dbReference>
<comment type="similarity">
    <text evidence="1 6">Belongs to the peptidase S1B family.</text>
</comment>
<accession>A0A919K663</accession>
<dbReference type="AlphaFoldDB" id="A0A919K663"/>
<evidence type="ECO:0000256" key="4">
    <source>
        <dbReference type="ARBA" id="ARBA00022801"/>
    </source>
</evidence>
<dbReference type="Gene3D" id="2.40.10.10">
    <property type="entry name" value="Trypsin-like serine proteases"/>
    <property type="match status" value="2"/>
</dbReference>
<evidence type="ECO:0000313" key="9">
    <source>
        <dbReference type="Proteomes" id="UP000636960"/>
    </source>
</evidence>
<keyword evidence="3 6" id="KW-0732">Signal</keyword>
<evidence type="ECO:0000256" key="5">
    <source>
        <dbReference type="ARBA" id="ARBA00022825"/>
    </source>
</evidence>
<name>A0A919K663_9ACTN</name>
<dbReference type="EC" id="3.4.21.-" evidence="6"/>
<keyword evidence="9" id="KW-1185">Reference proteome</keyword>
<feature type="signal peptide" evidence="6">
    <location>
        <begin position="1"/>
        <end position="23"/>
    </location>
</feature>
<proteinExistence type="inferred from homology"/>
<keyword evidence="5 6" id="KW-0720">Serine protease</keyword>
<dbReference type="InterPro" id="IPR001254">
    <property type="entry name" value="Trypsin_dom"/>
</dbReference>
<feature type="chain" id="PRO_5039748900" description="Serine protease" evidence="6">
    <location>
        <begin position="24"/>
        <end position="295"/>
    </location>
</feature>
<protein>
    <recommendedName>
        <fullName evidence="6">Serine protease</fullName>
        <ecNumber evidence="6">3.4.21.-</ecNumber>
    </recommendedName>
</protein>
<comment type="caution">
    <text evidence="8">The sequence shown here is derived from an EMBL/GenBank/DDBJ whole genome shotgun (WGS) entry which is preliminary data.</text>
</comment>
<dbReference type="InterPro" id="IPR008256">
    <property type="entry name" value="Peptidase_S1B"/>
</dbReference>
<dbReference type="PANTHER" id="PTHR15462:SF8">
    <property type="entry name" value="SERINE PROTEASE"/>
    <property type="match status" value="1"/>
</dbReference>
<gene>
    <name evidence="8" type="ORF">Ari01nite_71050</name>
</gene>
<dbReference type="SUPFAM" id="SSF50494">
    <property type="entry name" value="Trypsin-like serine proteases"/>
    <property type="match status" value="1"/>
</dbReference>